<evidence type="ECO:0000313" key="1">
    <source>
        <dbReference type="EMBL" id="HEG90898.1"/>
    </source>
</evidence>
<proteinExistence type="predicted"/>
<sequence>MVQMMAREEQMTKAESFLYEVRHLGKIPARWQGLVLAHRPGGECFSCSILPLTPEEVVGLCGEGWAFGICAVRPGTYEACNGDLLIVRSDGSWVLSPNGDGQVGQERLWRITTLEHAGREFTARVYTDGQCSSWQLWEHGMLVARSELRPISPLQAWHELLYLAAAVVAEVDEDEWEE</sequence>
<reference evidence="1" key="1">
    <citation type="journal article" date="2020" name="mSystems">
        <title>Genome- and Community-Level Interaction Insights into Carbon Utilization and Element Cycling Functions of Hydrothermarchaeota in Hydrothermal Sediment.</title>
        <authorList>
            <person name="Zhou Z."/>
            <person name="Liu Y."/>
            <person name="Xu W."/>
            <person name="Pan J."/>
            <person name="Luo Z.H."/>
            <person name="Li M."/>
        </authorList>
    </citation>
    <scope>NUCLEOTIDE SEQUENCE [LARGE SCALE GENOMIC DNA]</scope>
    <source>
        <strain evidence="1">SpSt-210</strain>
    </source>
</reference>
<accession>A0A831TAM8</accession>
<name>A0A831TAM8_9BACT</name>
<organism evidence="1">
    <name type="scientific">Thermorudis peleae</name>
    <dbReference type="NCBI Taxonomy" id="1382356"/>
    <lineage>
        <taxon>Bacteria</taxon>
        <taxon>Pseudomonadati</taxon>
        <taxon>Thermomicrobiota</taxon>
        <taxon>Thermomicrobia</taxon>
        <taxon>Thermomicrobia incertae sedis</taxon>
        <taxon>Thermorudis</taxon>
    </lineage>
</organism>
<protein>
    <submittedName>
        <fullName evidence="1">Uncharacterized protein</fullName>
    </submittedName>
</protein>
<dbReference type="EMBL" id="DSIY01000137">
    <property type="protein sequence ID" value="HEG90898.1"/>
    <property type="molecule type" value="Genomic_DNA"/>
</dbReference>
<comment type="caution">
    <text evidence="1">The sequence shown here is derived from an EMBL/GenBank/DDBJ whole genome shotgun (WGS) entry which is preliminary data.</text>
</comment>
<dbReference type="AlphaFoldDB" id="A0A831TAM8"/>
<gene>
    <name evidence="1" type="ORF">ENP34_05605</name>
</gene>